<keyword evidence="3 5" id="KW-0949">S-adenosyl-L-methionine</keyword>
<dbReference type="Gene3D" id="2.40.50.1070">
    <property type="match status" value="1"/>
</dbReference>
<feature type="active site" description="Nucleophile" evidence="5">
    <location>
        <position position="315"/>
    </location>
</feature>
<dbReference type="STRING" id="1813019.A2J15_02665"/>
<dbReference type="GO" id="GO:0032259">
    <property type="term" value="P:methylation"/>
    <property type="evidence" value="ECO:0007669"/>
    <property type="project" value="UniProtKB-KW"/>
</dbReference>
<keyword evidence="1 5" id="KW-0489">Methyltransferase</keyword>
<evidence type="ECO:0000313" key="7">
    <source>
        <dbReference type="EMBL" id="RQD88478.1"/>
    </source>
</evidence>
<dbReference type="PROSITE" id="PS01230">
    <property type="entry name" value="TRMA_1"/>
    <property type="match status" value="1"/>
</dbReference>
<dbReference type="EMBL" id="QURW01000002">
    <property type="protein sequence ID" value="RQD88478.1"/>
    <property type="molecule type" value="Genomic_DNA"/>
</dbReference>
<dbReference type="AlphaFoldDB" id="A0A424Z2S7"/>
<name>A0A424Z2S7_9BACT</name>
<protein>
    <submittedName>
        <fullName evidence="7">tRNA (Uridine(54)-C5)-methyltransferase TrmA</fullName>
        <ecNumber evidence="7">2.1.1.35</ecNumber>
    </submittedName>
</protein>
<dbReference type="InterPro" id="IPR029063">
    <property type="entry name" value="SAM-dependent_MTases_sf"/>
</dbReference>
<dbReference type="SUPFAM" id="SSF53335">
    <property type="entry name" value="S-adenosyl-L-methionine-dependent methyltransferases"/>
    <property type="match status" value="1"/>
</dbReference>
<dbReference type="GO" id="GO:0019843">
    <property type="term" value="F:rRNA binding"/>
    <property type="evidence" value="ECO:0007669"/>
    <property type="project" value="TreeGrafter"/>
</dbReference>
<feature type="active site" evidence="6">
    <location>
        <position position="315"/>
    </location>
</feature>
<gene>
    <name evidence="7" type="primary">trmA</name>
    <name evidence="7" type="ORF">DZD40_01020</name>
</gene>
<feature type="binding site" evidence="5">
    <location>
        <position position="209"/>
    </location>
    <ligand>
        <name>S-adenosyl-L-methionine</name>
        <dbReference type="ChEBI" id="CHEBI:59789"/>
    </ligand>
</feature>
<dbReference type="InterPro" id="IPR011869">
    <property type="entry name" value="TrmA_MeTrfase"/>
</dbReference>
<dbReference type="RefSeq" id="WP_124134376.1">
    <property type="nucleotide sequence ID" value="NZ_QURW01000002.1"/>
</dbReference>
<feature type="binding site" evidence="5">
    <location>
        <position position="230"/>
    </location>
    <ligand>
        <name>S-adenosyl-L-methionine</name>
        <dbReference type="ChEBI" id="CHEBI:59789"/>
    </ligand>
</feature>
<comment type="similarity">
    <text evidence="5">Belongs to the class I-like SAM-binding methyltransferase superfamily. RNA M5U methyltransferase family.</text>
</comment>
<proteinExistence type="inferred from homology"/>
<keyword evidence="2 5" id="KW-0808">Transferase</keyword>
<dbReference type="Gene3D" id="3.40.50.150">
    <property type="entry name" value="Vaccinia Virus protein VP39"/>
    <property type="match status" value="1"/>
</dbReference>
<comment type="caution">
    <text evidence="7">The sequence shown here is derived from an EMBL/GenBank/DDBJ whole genome shotgun (WGS) entry which is preliminary data.</text>
</comment>
<dbReference type="HAMAP" id="MF_01011">
    <property type="entry name" value="RNA_methyltr_TrmA"/>
    <property type="match status" value="1"/>
</dbReference>
<evidence type="ECO:0000256" key="2">
    <source>
        <dbReference type="ARBA" id="ARBA00022679"/>
    </source>
</evidence>
<evidence type="ECO:0000256" key="6">
    <source>
        <dbReference type="PROSITE-ProRule" id="PRU10015"/>
    </source>
</evidence>
<reference evidence="7 8" key="1">
    <citation type="submission" date="2018-08" db="EMBL/GenBank/DDBJ databases">
        <title>Survival mechanisms of Campylobacter hepaticus identified by genomic analysis and comparative transcriptomic analysis of in vivo and in vitro derived bacteria.</title>
        <authorList>
            <person name="Van T.T.H."/>
            <person name="Moore R.J."/>
        </authorList>
    </citation>
    <scope>NUCLEOTIDE SEQUENCE [LARGE SCALE GENOMIC DNA]</scope>
    <source>
        <strain evidence="7 8">54L</strain>
    </source>
</reference>
<dbReference type="Pfam" id="PF05958">
    <property type="entry name" value="tRNA_U5-meth_tr"/>
    <property type="match status" value="1"/>
</dbReference>
<feature type="binding site" evidence="5">
    <location>
        <position position="290"/>
    </location>
    <ligand>
        <name>S-adenosyl-L-methionine</name>
        <dbReference type="ChEBI" id="CHEBI:59789"/>
    </ligand>
</feature>
<sequence length="357" mass="42121">MSLEKFGNFLSLEEKASFMQEYFKELYKEDFKLFASKNKHYRTKIELSFYHENNTLFYAMFNAQTKKKIIIKNLEFADEKICILMPKLLEYLRSHHSLKEKLFGVEFLATKEDLSTTLLYHKNIQDIKQDLEKLSTTLNINLIARSKGKKLIFKTEILKQILNIHNKKIFYEISNDCFIQANTAINEKMIEWTCEILNTQKRMDLLELYCGYGNFTLALAHLFNQILATEISKNNIHFALKNCILNDISNIDFIRLSSQELSSALKKEREFFRLRNIQLDNFNFSHVFVDPPRCGLDKSVIELIKNYKNIIYISCNPLSLKEDLKELNSTHQIHQFALFDQFVNTPHLECGVFLCKR</sequence>
<dbReference type="GO" id="GO:0005829">
    <property type="term" value="C:cytosol"/>
    <property type="evidence" value="ECO:0007669"/>
    <property type="project" value="TreeGrafter"/>
</dbReference>
<evidence type="ECO:0000313" key="8">
    <source>
        <dbReference type="Proteomes" id="UP000286095"/>
    </source>
</evidence>
<dbReference type="InterPro" id="IPR030390">
    <property type="entry name" value="MeTrfase_TrmA_AS"/>
</dbReference>
<dbReference type="GO" id="GO:0030697">
    <property type="term" value="F:tRNA (uracil(54)-C5)-methyltransferase activity, S-adenosyl methionine-dependent"/>
    <property type="evidence" value="ECO:0007669"/>
    <property type="project" value="UniProtKB-EC"/>
</dbReference>
<evidence type="ECO:0000256" key="4">
    <source>
        <dbReference type="ARBA" id="ARBA00022694"/>
    </source>
</evidence>
<feature type="binding site" evidence="5">
    <location>
        <position position="180"/>
    </location>
    <ligand>
        <name>S-adenosyl-L-methionine</name>
        <dbReference type="ChEBI" id="CHEBI:59789"/>
    </ligand>
</feature>
<dbReference type="NCBIfam" id="TIGR02143">
    <property type="entry name" value="trmA_only"/>
    <property type="match status" value="1"/>
</dbReference>
<accession>A0A424Z2S7</accession>
<evidence type="ECO:0000256" key="3">
    <source>
        <dbReference type="ARBA" id="ARBA00022691"/>
    </source>
</evidence>
<dbReference type="Proteomes" id="UP000286095">
    <property type="component" value="Unassembled WGS sequence"/>
</dbReference>
<dbReference type="PANTHER" id="PTHR47790">
    <property type="entry name" value="TRNA/TMRNA (URACIL-C(5))-METHYLTRANSFERASE"/>
    <property type="match status" value="1"/>
</dbReference>
<dbReference type="GO" id="GO:0008033">
    <property type="term" value="P:tRNA processing"/>
    <property type="evidence" value="ECO:0007669"/>
    <property type="project" value="UniProtKB-KW"/>
</dbReference>
<dbReference type="EC" id="2.1.1.35" evidence="7"/>
<keyword evidence="4" id="KW-0819">tRNA processing</keyword>
<evidence type="ECO:0000256" key="1">
    <source>
        <dbReference type="ARBA" id="ARBA00022603"/>
    </source>
</evidence>
<dbReference type="PANTHER" id="PTHR47790:SF2">
    <property type="entry name" value="TRNA_TMRNA (URACIL-C(5))-METHYLTRANSFERASE"/>
    <property type="match status" value="1"/>
</dbReference>
<evidence type="ECO:0000256" key="5">
    <source>
        <dbReference type="PROSITE-ProRule" id="PRU01024"/>
    </source>
</evidence>
<dbReference type="PROSITE" id="PS51687">
    <property type="entry name" value="SAM_MT_RNA_M5U"/>
    <property type="match status" value="1"/>
</dbReference>
<dbReference type="InterPro" id="IPR010280">
    <property type="entry name" value="U5_MeTrfase_fam"/>
</dbReference>
<dbReference type="GO" id="GO:0000049">
    <property type="term" value="F:tRNA binding"/>
    <property type="evidence" value="ECO:0007669"/>
    <property type="project" value="TreeGrafter"/>
</dbReference>
<organism evidence="7 8">
    <name type="scientific">Campylobacter hepaticus</name>
    <dbReference type="NCBI Taxonomy" id="1813019"/>
    <lineage>
        <taxon>Bacteria</taxon>
        <taxon>Pseudomonadati</taxon>
        <taxon>Campylobacterota</taxon>
        <taxon>Epsilonproteobacteria</taxon>
        <taxon>Campylobacterales</taxon>
        <taxon>Campylobacteraceae</taxon>
        <taxon>Campylobacter</taxon>
    </lineage>
</organism>
<dbReference type="CDD" id="cd02440">
    <property type="entry name" value="AdoMet_MTases"/>
    <property type="match status" value="1"/>
</dbReference>